<comment type="caution">
    <text evidence="2">The sequence shown here is derived from an EMBL/GenBank/DDBJ whole genome shotgun (WGS) entry which is preliminary data.</text>
</comment>
<dbReference type="AlphaFoldDB" id="K5BG40"/>
<dbReference type="EMBL" id="AMRA01000039">
    <property type="protein sequence ID" value="EKF24442.1"/>
    <property type="molecule type" value="Genomic_DNA"/>
</dbReference>
<reference evidence="2 3" key="1">
    <citation type="journal article" date="2012" name="J. Bacteriol.">
        <title>Genome sequence of Mycobacterium hassiacum DSM 44199, a rare source of heat-stable mycobacterial proteins.</title>
        <authorList>
            <person name="Tiago I."/>
            <person name="Maranha A."/>
            <person name="Mendes V."/>
            <person name="Alarico S."/>
            <person name="Moynihan P.J."/>
            <person name="Clarke A.J."/>
            <person name="Macedo-Ribeiro S."/>
            <person name="Pereira P.J."/>
            <person name="Empadinhas N."/>
        </authorList>
    </citation>
    <scope>NUCLEOTIDE SEQUENCE [LARGE SCALE GENOMIC DNA]</scope>
    <source>
        <strain evidence="3">DSM 44199 / CIP 105218 / JCM 12690 / 3849</strain>
    </source>
</reference>
<dbReference type="Pfam" id="PF01494">
    <property type="entry name" value="FAD_binding_3"/>
    <property type="match status" value="1"/>
</dbReference>
<proteinExistence type="predicted"/>
<feature type="compositionally biased region" description="Polar residues" evidence="1">
    <location>
        <begin position="478"/>
        <end position="487"/>
    </location>
</feature>
<accession>K5BG40</accession>
<dbReference type="STRING" id="1122247.GCA_000379865_01061"/>
<evidence type="ECO:0000313" key="3">
    <source>
        <dbReference type="Proteomes" id="UP000006265"/>
    </source>
</evidence>
<dbReference type="InterPro" id="IPR036188">
    <property type="entry name" value="FAD/NAD-bd_sf"/>
</dbReference>
<dbReference type="GO" id="GO:0071949">
    <property type="term" value="F:FAD binding"/>
    <property type="evidence" value="ECO:0007669"/>
    <property type="project" value="InterPro"/>
</dbReference>
<dbReference type="InterPro" id="IPR050407">
    <property type="entry name" value="Geranylgeranyl_reductase"/>
</dbReference>
<dbReference type="PATRIC" id="fig|1122247.3.peg.1451"/>
<feature type="compositionally biased region" description="Low complexity" evidence="1">
    <location>
        <begin position="460"/>
        <end position="472"/>
    </location>
</feature>
<dbReference type="Proteomes" id="UP000006265">
    <property type="component" value="Unassembled WGS sequence"/>
</dbReference>
<dbReference type="InterPro" id="IPR002938">
    <property type="entry name" value="FAD-bd"/>
</dbReference>
<evidence type="ECO:0000256" key="1">
    <source>
        <dbReference type="SAM" id="MobiDB-lite"/>
    </source>
</evidence>
<sequence>MDVVIVGSRCAGAAAAIALARRGRRVVALDSAAFPSDTLSTHLMFPPHWAEVERLGALPRVLALGPPLHSHGGLAAPGVQVVGPYSAYNGLNFGSCVRRSGFDLALVETAREAGAEVRERVRVTGLLTEPSGRVTGVRFTTRDGTTRSITAKLIIGADGRRSTIARLVGAPEHHHWPNGRMMAYAYYTDTHHDERELAMQWRQDDDLVTVFPCDGGQLVALQMPPVRRAAEYRADAETAFDATVARIPGYAERLRGCARVSRIFTSVTHPSYFRHSHGPGWALAGDAGHFKDPVTAQGMRDALRFGRTLGEAVAPYLDDEEALDAALAAWEDDRDRQCLPMYQWANNLGRDDRVSPIEDAAYRWFAARPGGPTEILDVFSRKRDATEVFTPARLVRWVAAAARDPRVDRRELARTLRRDLGREAARMVEAALFFRRRDESRRRFSAEFGSRRPEDTTTLSAAPAGAQSGAQSTDGQEDSQSTTQVAG</sequence>
<feature type="compositionally biased region" description="Basic and acidic residues" evidence="1">
    <location>
        <begin position="444"/>
        <end position="455"/>
    </location>
</feature>
<dbReference type="PRINTS" id="PR00420">
    <property type="entry name" value="RNGMNOXGNASE"/>
</dbReference>
<name>K5BG40_MYCHD</name>
<dbReference type="SUPFAM" id="SSF51905">
    <property type="entry name" value="FAD/NAD(P)-binding domain"/>
    <property type="match status" value="1"/>
</dbReference>
<keyword evidence="3" id="KW-1185">Reference proteome</keyword>
<dbReference type="PANTHER" id="PTHR42685:SF22">
    <property type="entry name" value="CONDITIONED MEDIUM FACTOR RECEPTOR 1"/>
    <property type="match status" value="1"/>
</dbReference>
<dbReference type="OrthoDB" id="103324at2"/>
<feature type="region of interest" description="Disordered" evidence="1">
    <location>
        <begin position="444"/>
        <end position="487"/>
    </location>
</feature>
<organism evidence="2 3">
    <name type="scientific">Mycolicibacterium hassiacum (strain DSM 44199 / CIP 105218 / JCM 12690 / 3849)</name>
    <name type="common">Mycobacterium hassiacum</name>
    <dbReference type="NCBI Taxonomy" id="1122247"/>
    <lineage>
        <taxon>Bacteria</taxon>
        <taxon>Bacillati</taxon>
        <taxon>Actinomycetota</taxon>
        <taxon>Actinomycetes</taxon>
        <taxon>Mycobacteriales</taxon>
        <taxon>Mycobacteriaceae</taxon>
        <taxon>Mycolicibacterium</taxon>
    </lineage>
</organism>
<dbReference type="eggNOG" id="COG0654">
    <property type="taxonomic scope" value="Bacteria"/>
</dbReference>
<protein>
    <submittedName>
        <fullName evidence="2">FAD binding domain protein</fullName>
    </submittedName>
</protein>
<gene>
    <name evidence="2" type="ORF">C731_1511</name>
</gene>
<dbReference type="Gene3D" id="3.50.50.60">
    <property type="entry name" value="FAD/NAD(P)-binding domain"/>
    <property type="match status" value="1"/>
</dbReference>
<dbReference type="PANTHER" id="PTHR42685">
    <property type="entry name" value="GERANYLGERANYL DIPHOSPHATE REDUCTASE"/>
    <property type="match status" value="1"/>
</dbReference>
<evidence type="ECO:0000313" key="2">
    <source>
        <dbReference type="EMBL" id="EKF24442.1"/>
    </source>
</evidence>